<evidence type="ECO:0000256" key="2">
    <source>
        <dbReference type="ARBA" id="ARBA00023445"/>
    </source>
</evidence>
<dbReference type="EnsemblFungi" id="FOXG_13428T0">
    <property type="protein sequence ID" value="FOXG_13428P0"/>
    <property type="gene ID" value="FOXG_13428"/>
</dbReference>
<dbReference type="PANTHER" id="PTHR10366:SF564">
    <property type="entry name" value="STEROL-4-ALPHA-CARBOXYLATE 3-DEHYDROGENASE, DECARBOXYLATING"/>
    <property type="match status" value="1"/>
</dbReference>
<evidence type="ECO:0000313" key="4">
    <source>
        <dbReference type="EnsemblFungi" id="FOXG_13428P0"/>
    </source>
</evidence>
<evidence type="ECO:0000259" key="3">
    <source>
        <dbReference type="Pfam" id="PF01370"/>
    </source>
</evidence>
<dbReference type="STRING" id="426428.A0A0D2YAV0"/>
<dbReference type="Proteomes" id="UP000002489">
    <property type="component" value="Unassembled WGS sequence"/>
</dbReference>
<evidence type="ECO:0000313" key="5">
    <source>
        <dbReference type="Proteomes" id="UP000002489"/>
    </source>
</evidence>
<proteinExistence type="inferred from homology"/>
<dbReference type="GO" id="GO:0016616">
    <property type="term" value="F:oxidoreductase activity, acting on the CH-OH group of donors, NAD or NADP as acceptor"/>
    <property type="evidence" value="ECO:0007669"/>
    <property type="project" value="TreeGrafter"/>
</dbReference>
<dbReference type="InterPro" id="IPR001509">
    <property type="entry name" value="Epimerase_deHydtase"/>
</dbReference>
<organism evidence="4 5">
    <name type="scientific">Fusarium oxysporum (strain Fo5176)</name>
    <name type="common">Fusarium vascular wilt</name>
    <dbReference type="NCBI Taxonomy" id="660025"/>
    <lineage>
        <taxon>Eukaryota</taxon>
        <taxon>Fungi</taxon>
        <taxon>Dikarya</taxon>
        <taxon>Ascomycota</taxon>
        <taxon>Pezizomycotina</taxon>
        <taxon>Sordariomycetes</taxon>
        <taxon>Hypocreomycetidae</taxon>
        <taxon>Hypocreales</taxon>
        <taxon>Nectriaceae</taxon>
        <taxon>Fusarium</taxon>
        <taxon>Fusarium oxysporum species complex</taxon>
    </lineage>
</organism>
<reference evidence="4" key="2">
    <citation type="submission" date="2025-08" db="UniProtKB">
        <authorList>
            <consortium name="EnsemblFungi"/>
        </authorList>
    </citation>
    <scope>IDENTIFICATION</scope>
    <source>
        <strain evidence="4">4287 / CBS 123668 / FGSC 9935 / NRRL 34936</strain>
    </source>
</reference>
<dbReference type="Gene3D" id="3.40.50.720">
    <property type="entry name" value="NAD(P)-binding Rossmann-like Domain"/>
    <property type="match status" value="1"/>
</dbReference>
<dbReference type="VEuPathDB" id="FungiDB:FOXG_13428"/>
<gene>
    <name evidence="4" type="primary">28954689</name>
</gene>
<sequence>MPSAYPKPILPPSLIAVTGANGFIAQHCIALLLCEGYKVLGTVRSQTKVEQVLELHGRDPNLSVRVVENITSVESYISAFGSIRPDAILHLAAPFHYDTTDLEKDLMIPAVKGSTAILNAAYQLGGVKRIVHTNSFAGIYDASKGLQPGKIYTAKDWSPLTYEDGVNAPAAAVAYRASKTVAEKVAWKWMEENPAAHFDLVSLNPAMVFGPFLQGAVPKSSEHLNTSNQIVYGIVSAGQDGEIPATKGPVWVSVKDVALAHLKAIQVPEARGERYLLAAGVYCNQEIADVAQEVAGKNKDKIPTGTPGLREASTHFGVDASATEKALGIKWQSLDDMLSGLLPQLFEIQKRDE</sequence>
<keyword evidence="1" id="KW-0560">Oxidoreductase</keyword>
<dbReference type="AlphaFoldDB" id="A0A0D2YAV0"/>
<dbReference type="InterPro" id="IPR050425">
    <property type="entry name" value="NAD(P)_dehydrat-like"/>
</dbReference>
<reference evidence="5" key="1">
    <citation type="journal article" date="2012" name="Mol. Plant Microbe Interact.">
        <title>A highly conserved effector in Fusarium oxysporum is required for full virulence on Arabidopsis.</title>
        <authorList>
            <person name="Thatcher L.F."/>
            <person name="Gardiner D.M."/>
            <person name="Kazan K."/>
            <person name="Manners J."/>
        </authorList>
    </citation>
    <scope>NUCLEOTIDE SEQUENCE [LARGE SCALE GENOMIC DNA]</scope>
    <source>
        <strain evidence="5">Fo5176</strain>
    </source>
</reference>
<evidence type="ECO:0000256" key="1">
    <source>
        <dbReference type="ARBA" id="ARBA00023002"/>
    </source>
</evidence>
<name>A0A0D2YAV0_FUSOF</name>
<dbReference type="PANTHER" id="PTHR10366">
    <property type="entry name" value="NAD DEPENDENT EPIMERASE/DEHYDRATASE"/>
    <property type="match status" value="1"/>
</dbReference>
<dbReference type="Pfam" id="PF01370">
    <property type="entry name" value="Epimerase"/>
    <property type="match status" value="1"/>
</dbReference>
<accession>A0A0D2YAV0</accession>
<comment type="similarity">
    <text evidence="2">Belongs to the NAD(P)-dependent epimerase/dehydratase family. Dihydroflavonol-4-reductase subfamily.</text>
</comment>
<dbReference type="SUPFAM" id="SSF51735">
    <property type="entry name" value="NAD(P)-binding Rossmann-fold domains"/>
    <property type="match status" value="1"/>
</dbReference>
<protein>
    <recommendedName>
        <fullName evidence="3">NAD-dependent epimerase/dehydratase domain-containing protein</fullName>
    </recommendedName>
</protein>
<feature type="domain" description="NAD-dependent epimerase/dehydratase" evidence="3">
    <location>
        <begin position="15"/>
        <end position="275"/>
    </location>
</feature>
<dbReference type="InterPro" id="IPR036291">
    <property type="entry name" value="NAD(P)-bd_dom_sf"/>
</dbReference>